<dbReference type="EMBL" id="JBEHZE010000001">
    <property type="protein sequence ID" value="MEX6633740.1"/>
    <property type="molecule type" value="Genomic_DNA"/>
</dbReference>
<dbReference type="Pfam" id="PF02129">
    <property type="entry name" value="Peptidase_S15"/>
    <property type="match status" value="1"/>
</dbReference>
<feature type="signal peptide" evidence="2">
    <location>
        <begin position="1"/>
        <end position="27"/>
    </location>
</feature>
<sequence length="581" mass="64963">MKFWIFARVAVAVLVSAFISASTGAFAQSFSNYDGDFPESVSISYHQKVEMRDGVVLATDVYLPNKKGKFPTLLVRDIYSNGSSKIRQRYAKFATNNGYAFVFQSVRGRYDSEGEWYPYFQEIEDGDDTLTWIAEQSWSDGQVGMFGSSYLASVQWLAALNKNPALVAIAPAMSPGNYYRDVAYPGGAFSLLSRARWGIGLVGSRTNMSFPVDWIGGIDHLPLYTLAESVGFNVKHFQDWLDHPSYDDYWAPLNLEARAPEMAVPALNIGGWYDVFLRSTIGSYQTMKREAASETARNGQRMIIGPWPHGWNVSSKTGDTDFGPNALINAEEIFLEWFDYWMKDGPAPSGSPIKIFVMGENVWREEEVWPLANTQFTPFYLHADQTLSPDVPTQKDSTLKYRYDPSDPVPTLGGNIMETTLRGPYDQAPLDARKDVLRFESAPFEKPTEITGPISAEIYAASSAKDTDFMAKLVVVRPDGTSSNLVDGVIRARYRDGFDEPHLIDPGTVYKYTIDMWATSYLLAPGEKLRLDVTSSNYPRLARNLNTGGEFAKTSKMKIARQTIHMSEASPSKVILPIIPR</sequence>
<feature type="domain" description="Xaa-Pro dipeptidyl-peptidase C-terminal" evidence="3">
    <location>
        <begin position="335"/>
        <end position="575"/>
    </location>
</feature>
<dbReference type="Gene3D" id="1.10.3020.10">
    <property type="entry name" value="alpha-amino acid ester hydrolase ( Helical cap domain)"/>
    <property type="match status" value="1"/>
</dbReference>
<dbReference type="SMART" id="SM00939">
    <property type="entry name" value="PepX_C"/>
    <property type="match status" value="1"/>
</dbReference>
<name>A0ABV3Z4K5_9PROT</name>
<dbReference type="InterPro" id="IPR050585">
    <property type="entry name" value="Xaa-Pro_dipeptidyl-ppase/CocE"/>
</dbReference>
<dbReference type="GO" id="GO:0016787">
    <property type="term" value="F:hydrolase activity"/>
    <property type="evidence" value="ECO:0007669"/>
    <property type="project" value="UniProtKB-KW"/>
</dbReference>
<dbReference type="SUPFAM" id="SSF53474">
    <property type="entry name" value="alpha/beta-Hydrolases"/>
    <property type="match status" value="1"/>
</dbReference>
<dbReference type="InterPro" id="IPR005674">
    <property type="entry name" value="CocE/Ser_esterase"/>
</dbReference>
<keyword evidence="5" id="KW-1185">Reference proteome</keyword>
<protein>
    <submittedName>
        <fullName evidence="4">CocE/NonD family hydrolase</fullName>
    </submittedName>
</protein>
<evidence type="ECO:0000259" key="3">
    <source>
        <dbReference type="SMART" id="SM00939"/>
    </source>
</evidence>
<dbReference type="Pfam" id="PF08530">
    <property type="entry name" value="PepX_C"/>
    <property type="match status" value="1"/>
</dbReference>
<keyword evidence="1 4" id="KW-0378">Hydrolase</keyword>
<dbReference type="SUPFAM" id="SSF49785">
    <property type="entry name" value="Galactose-binding domain-like"/>
    <property type="match status" value="1"/>
</dbReference>
<dbReference type="PANTHER" id="PTHR43056:SF10">
    <property type="entry name" value="COCE_NOND FAMILY, PUTATIVE (AFU_ORTHOLOGUE AFUA_7G00600)-RELATED"/>
    <property type="match status" value="1"/>
</dbReference>
<dbReference type="InterPro" id="IPR008979">
    <property type="entry name" value="Galactose-bd-like_sf"/>
</dbReference>
<gene>
    <name evidence="4" type="ORF">ABFZ84_09305</name>
</gene>
<comment type="caution">
    <text evidence="4">The sequence shown here is derived from an EMBL/GenBank/DDBJ whole genome shotgun (WGS) entry which is preliminary data.</text>
</comment>
<dbReference type="InterPro" id="IPR000383">
    <property type="entry name" value="Xaa-Pro-like_dom"/>
</dbReference>
<dbReference type="PANTHER" id="PTHR43056">
    <property type="entry name" value="PEPTIDASE S9 PROLYL OLIGOPEPTIDASE"/>
    <property type="match status" value="1"/>
</dbReference>
<feature type="chain" id="PRO_5046515023" evidence="2">
    <location>
        <begin position="28"/>
        <end position="581"/>
    </location>
</feature>
<keyword evidence="2" id="KW-0732">Signal</keyword>
<dbReference type="Gene3D" id="3.40.50.1820">
    <property type="entry name" value="alpha/beta hydrolase"/>
    <property type="match status" value="1"/>
</dbReference>
<evidence type="ECO:0000256" key="1">
    <source>
        <dbReference type="ARBA" id="ARBA00022801"/>
    </source>
</evidence>
<organism evidence="4 5">
    <name type="scientific">Hyphococcus lacteus</name>
    <dbReference type="NCBI Taxonomy" id="3143536"/>
    <lineage>
        <taxon>Bacteria</taxon>
        <taxon>Pseudomonadati</taxon>
        <taxon>Pseudomonadota</taxon>
        <taxon>Alphaproteobacteria</taxon>
        <taxon>Parvularculales</taxon>
        <taxon>Parvularculaceae</taxon>
        <taxon>Hyphococcus</taxon>
    </lineage>
</organism>
<reference evidence="4 5" key="1">
    <citation type="submission" date="2024-05" db="EMBL/GenBank/DDBJ databases">
        <title>Three bacterial strains, DH-69, EH-24, and ECK-19 isolated from coastal sediments.</title>
        <authorList>
            <person name="Ye Y.-Q."/>
            <person name="Du Z.-J."/>
        </authorList>
    </citation>
    <scope>NUCLEOTIDE SEQUENCE [LARGE SCALE GENOMIC DNA]</scope>
    <source>
        <strain evidence="4 5">ECK-19</strain>
    </source>
</reference>
<accession>A0ABV3Z4K5</accession>
<evidence type="ECO:0000313" key="4">
    <source>
        <dbReference type="EMBL" id="MEX6633740.1"/>
    </source>
</evidence>
<dbReference type="NCBIfam" id="TIGR00976">
    <property type="entry name" value="CocE_NonD"/>
    <property type="match status" value="1"/>
</dbReference>
<proteinExistence type="predicted"/>
<dbReference type="Gene3D" id="2.60.120.260">
    <property type="entry name" value="Galactose-binding domain-like"/>
    <property type="match status" value="1"/>
</dbReference>
<dbReference type="InterPro" id="IPR029058">
    <property type="entry name" value="AB_hydrolase_fold"/>
</dbReference>
<dbReference type="InterPro" id="IPR013736">
    <property type="entry name" value="Xaa-Pro_dipept_C"/>
</dbReference>
<dbReference type="RefSeq" id="WP_369313729.1">
    <property type="nucleotide sequence ID" value="NZ_JBEHZE010000001.1"/>
</dbReference>
<evidence type="ECO:0000256" key="2">
    <source>
        <dbReference type="SAM" id="SignalP"/>
    </source>
</evidence>
<dbReference type="Proteomes" id="UP001560685">
    <property type="component" value="Unassembled WGS sequence"/>
</dbReference>
<evidence type="ECO:0000313" key="5">
    <source>
        <dbReference type="Proteomes" id="UP001560685"/>
    </source>
</evidence>